<comment type="caution">
    <text evidence="19">The sequence shown here is derived from an EMBL/GenBank/DDBJ whole genome shotgun (WGS) entry which is preliminary data.</text>
</comment>
<evidence type="ECO:0000256" key="1">
    <source>
        <dbReference type="ARBA" id="ARBA00001528"/>
    </source>
</evidence>
<dbReference type="PROSITE" id="PS50206">
    <property type="entry name" value="RHODANESE_3"/>
    <property type="match status" value="1"/>
</dbReference>
<dbReference type="GO" id="GO:0019264">
    <property type="term" value="P:glycine biosynthetic process from serine"/>
    <property type="evidence" value="ECO:0007669"/>
    <property type="project" value="InterPro"/>
</dbReference>
<comment type="function">
    <text evidence="17">Interconversion of serine and glycine.</text>
</comment>
<evidence type="ECO:0000256" key="6">
    <source>
        <dbReference type="ARBA" id="ARBA00011738"/>
    </source>
</evidence>
<evidence type="ECO:0000256" key="4">
    <source>
        <dbReference type="ARBA" id="ARBA00004777"/>
    </source>
</evidence>
<comment type="subunit">
    <text evidence="6">Homodimer.</text>
</comment>
<protein>
    <recommendedName>
        <fullName evidence="17">Serine hydroxymethyltransferase</fullName>
        <ecNumber evidence="17">2.1.2.1</ecNumber>
    </recommendedName>
</protein>
<feature type="domain" description="Rhodanese" evidence="18">
    <location>
        <begin position="440"/>
        <end position="484"/>
    </location>
</feature>
<dbReference type="Gene3D" id="3.90.1150.10">
    <property type="entry name" value="Aspartate Aminotransferase, domain 1"/>
    <property type="match status" value="1"/>
</dbReference>
<evidence type="ECO:0000256" key="5">
    <source>
        <dbReference type="ARBA" id="ARBA00006376"/>
    </source>
</evidence>
<evidence type="ECO:0000256" key="17">
    <source>
        <dbReference type="RuleBase" id="RU000585"/>
    </source>
</evidence>
<dbReference type="Proteomes" id="UP001174909">
    <property type="component" value="Unassembled WGS sequence"/>
</dbReference>
<dbReference type="EC" id="2.1.2.1" evidence="17"/>
<keyword evidence="7" id="KW-0963">Cytoplasm</keyword>
<sequence length="821" mass="89525">MFRKTDTIENYDEPLWEAIKNEEVRQEEHIELIASENYTSARVLQAQGSVLTNKYAEGYPGRRYYGGCEFVDVAENLAIERAKQLFDADYVNVQPHSGSQANSAVYMALVEPHDTVLGMSLDHGGHLTHGAKVNFSGKIYNSVLYGVDSEGIVDYAQVSDLADEHKPKMIVAGFSAYSRIMDWDRFREIADRVGAYLFVDMAHVAGLVAAGLYPNPVSIADVTTTTTHKTLRGPRGGLILARKNEEIQKKLASAVFPGGQGGPMMHVIAGKAVAFKEALEPEFKEYQQQVLDNARAMAAVFMERGYKVVSGGTDDHLFLLDLIGRDVTGKDAAAALGEANITVNKNTVPNDPRSPFVTSGLRIGSPASTTRGFKEEEMSTLTHWMCDILDDVQNESVINDIKSKAVKKYSIFSLARHALSQHSNWQRAWRDPEPKQSYDVVIVGGGGHGLATAYYLAAEHGITNVAVVEKGWIGGGNTGRNTTIVRSNYLWDEAAHLYEKSLVLWESLSQELNFNVMFSQRGVMNLGHNLQDMRDIYRRSNANRLNGIDSQVLYPQDIKKLIPVINTSPNARYPILGASFQPRGGIARHDAVAWGFARAADSRGVDILQNCEVTGIRRTNGVVEGVETTRGFIRADKVGVVAAGHSSVLAEMAGIRMPIESHPLQALVSEPIKPILHTVVMSNAVHGYISQSDKGELVIGAGVDSYLGYGQRGSFSTIEGNVAAIVELFPIFSRVRMLRHWGGIVDVCPDACPIIGKTPVDGLFFNCGWGTGGFKATPGSGWVFAHTIARNEPHSLNAPFGLDRFISGALIDEHGAAGVAH</sequence>
<dbReference type="SUPFAM" id="SSF51905">
    <property type="entry name" value="FAD/NAD(P)-binding domain"/>
    <property type="match status" value="1"/>
</dbReference>
<dbReference type="PANTHER" id="PTHR11680">
    <property type="entry name" value="SERINE HYDROXYMETHYLTRANSFERASE"/>
    <property type="match status" value="1"/>
</dbReference>
<dbReference type="InterPro" id="IPR019798">
    <property type="entry name" value="Ser_HO-MeTrfase_PLP_BS"/>
</dbReference>
<keyword evidence="13 17" id="KW-0663">Pyridoxal phosphate</keyword>
<dbReference type="FunFam" id="3.90.1150.10:FF:000003">
    <property type="entry name" value="Serine hydroxymethyltransferase"/>
    <property type="match status" value="1"/>
</dbReference>
<keyword evidence="20" id="KW-1185">Reference proteome</keyword>
<evidence type="ECO:0000313" key="19">
    <source>
        <dbReference type="EMBL" id="CAI8038401.1"/>
    </source>
</evidence>
<dbReference type="Pfam" id="PF01266">
    <property type="entry name" value="DAO"/>
    <property type="match status" value="1"/>
</dbReference>
<dbReference type="Pfam" id="PF00464">
    <property type="entry name" value="SHMT"/>
    <property type="match status" value="1"/>
</dbReference>
<comment type="subcellular location">
    <subcellularLocation>
        <location evidence="3">Cytoplasm</location>
    </subcellularLocation>
</comment>
<dbReference type="InterPro" id="IPR049943">
    <property type="entry name" value="Ser_HO-MeTrfase-like"/>
</dbReference>
<evidence type="ECO:0000256" key="10">
    <source>
        <dbReference type="ARBA" id="ARBA00022643"/>
    </source>
</evidence>
<evidence type="ECO:0000256" key="7">
    <source>
        <dbReference type="ARBA" id="ARBA00022490"/>
    </source>
</evidence>
<comment type="catalytic activity">
    <reaction evidence="15">
        <text>sarcosine + O2 + H2O = formaldehyde + glycine + H2O2</text>
        <dbReference type="Rhea" id="RHEA:13313"/>
        <dbReference type="ChEBI" id="CHEBI:15377"/>
        <dbReference type="ChEBI" id="CHEBI:15379"/>
        <dbReference type="ChEBI" id="CHEBI:16240"/>
        <dbReference type="ChEBI" id="CHEBI:16842"/>
        <dbReference type="ChEBI" id="CHEBI:57305"/>
        <dbReference type="ChEBI" id="CHEBI:57433"/>
    </reaction>
</comment>
<keyword evidence="11 17" id="KW-0808">Transferase</keyword>
<dbReference type="PROSITE" id="PS00096">
    <property type="entry name" value="SHMT"/>
    <property type="match status" value="1"/>
</dbReference>
<evidence type="ECO:0000256" key="2">
    <source>
        <dbReference type="ARBA" id="ARBA00001933"/>
    </source>
</evidence>
<dbReference type="InterPro" id="IPR015424">
    <property type="entry name" value="PyrdxlP-dep_Trfase"/>
</dbReference>
<proteinExistence type="inferred from homology"/>
<dbReference type="InterPro" id="IPR015421">
    <property type="entry name" value="PyrdxlP-dep_Trfase_major"/>
</dbReference>
<dbReference type="GO" id="GO:0000166">
    <property type="term" value="F:nucleotide binding"/>
    <property type="evidence" value="ECO:0007669"/>
    <property type="project" value="UniProtKB-KW"/>
</dbReference>
<dbReference type="GO" id="GO:0030170">
    <property type="term" value="F:pyridoxal phosphate binding"/>
    <property type="evidence" value="ECO:0007669"/>
    <property type="project" value="InterPro"/>
</dbReference>
<comment type="catalytic activity">
    <reaction evidence="16">
        <text>sarcosine + (6S)-5,6,7,8-tetrahydrofolate + O2 = (6R)-5,10-methylene-5,6,7,8-tetrahydrofolate + glycine + H2O2</text>
        <dbReference type="Rhea" id="RHEA:70455"/>
        <dbReference type="ChEBI" id="CHEBI:15379"/>
        <dbReference type="ChEBI" id="CHEBI:15636"/>
        <dbReference type="ChEBI" id="CHEBI:16240"/>
        <dbReference type="ChEBI" id="CHEBI:57305"/>
        <dbReference type="ChEBI" id="CHEBI:57433"/>
        <dbReference type="ChEBI" id="CHEBI:57453"/>
        <dbReference type="EC" id="1.5.3.24"/>
    </reaction>
</comment>
<evidence type="ECO:0000256" key="9">
    <source>
        <dbReference type="ARBA" id="ARBA00022605"/>
    </source>
</evidence>
<keyword evidence="9" id="KW-0028">Amino-acid biosynthesis</keyword>
<dbReference type="InterPro" id="IPR015422">
    <property type="entry name" value="PyrdxlP-dep_Trfase_small"/>
</dbReference>
<dbReference type="InterPro" id="IPR001085">
    <property type="entry name" value="Ser_HO-MeTrfase"/>
</dbReference>
<comment type="catalytic activity">
    <reaction evidence="1 17">
        <text>(6R)-5,10-methylene-5,6,7,8-tetrahydrofolate + glycine + H2O = (6S)-5,6,7,8-tetrahydrofolate + L-serine</text>
        <dbReference type="Rhea" id="RHEA:15481"/>
        <dbReference type="ChEBI" id="CHEBI:15377"/>
        <dbReference type="ChEBI" id="CHEBI:15636"/>
        <dbReference type="ChEBI" id="CHEBI:33384"/>
        <dbReference type="ChEBI" id="CHEBI:57305"/>
        <dbReference type="ChEBI" id="CHEBI:57453"/>
        <dbReference type="EC" id="2.1.2.1"/>
    </reaction>
</comment>
<dbReference type="PANTHER" id="PTHR11680:SF50">
    <property type="entry name" value="SERINE HYDROXYMETHYLTRANSFERASE"/>
    <property type="match status" value="1"/>
</dbReference>
<evidence type="ECO:0000256" key="8">
    <source>
        <dbReference type="ARBA" id="ARBA00022563"/>
    </source>
</evidence>
<keyword evidence="12" id="KW-0547">Nucleotide-binding</keyword>
<evidence type="ECO:0000256" key="13">
    <source>
        <dbReference type="ARBA" id="ARBA00022898"/>
    </source>
</evidence>
<dbReference type="HAMAP" id="MF_00051">
    <property type="entry name" value="SHMT"/>
    <property type="match status" value="1"/>
</dbReference>
<keyword evidence="10" id="KW-0288">FMN</keyword>
<evidence type="ECO:0000256" key="12">
    <source>
        <dbReference type="ARBA" id="ARBA00022741"/>
    </source>
</evidence>
<evidence type="ECO:0000256" key="3">
    <source>
        <dbReference type="ARBA" id="ARBA00004496"/>
    </source>
</evidence>
<dbReference type="Gene3D" id="3.40.640.10">
    <property type="entry name" value="Type I PLP-dependent aspartate aminotransferase-like (Major domain)"/>
    <property type="match status" value="1"/>
</dbReference>
<dbReference type="InterPro" id="IPR006076">
    <property type="entry name" value="FAD-dep_OxRdtase"/>
</dbReference>
<dbReference type="SUPFAM" id="SSF53383">
    <property type="entry name" value="PLP-dependent transferases"/>
    <property type="match status" value="1"/>
</dbReference>
<dbReference type="NCBIfam" id="NF000586">
    <property type="entry name" value="PRK00011.1"/>
    <property type="match status" value="1"/>
</dbReference>
<comment type="cofactor">
    <cofactor evidence="2 17">
        <name>pyridoxal 5'-phosphate</name>
        <dbReference type="ChEBI" id="CHEBI:597326"/>
    </cofactor>
</comment>
<dbReference type="GO" id="GO:0005829">
    <property type="term" value="C:cytosol"/>
    <property type="evidence" value="ECO:0007669"/>
    <property type="project" value="TreeGrafter"/>
</dbReference>
<reference evidence="19" key="1">
    <citation type="submission" date="2023-03" db="EMBL/GenBank/DDBJ databases">
        <authorList>
            <person name="Steffen K."/>
            <person name="Cardenas P."/>
        </authorList>
    </citation>
    <scope>NUCLEOTIDE SEQUENCE</scope>
</reference>
<dbReference type="InterPro" id="IPR001763">
    <property type="entry name" value="Rhodanese-like_dom"/>
</dbReference>
<gene>
    <name evidence="19" type="ORF">GBAR_LOCUS21415</name>
</gene>
<dbReference type="NCBIfam" id="TIGR01373">
    <property type="entry name" value="soxB"/>
    <property type="match status" value="1"/>
</dbReference>
<dbReference type="InterPro" id="IPR036188">
    <property type="entry name" value="FAD/NAD-bd_sf"/>
</dbReference>
<comment type="similarity">
    <text evidence="14">Belongs to the SoxB family.</text>
</comment>
<evidence type="ECO:0000256" key="16">
    <source>
        <dbReference type="ARBA" id="ARBA00048917"/>
    </source>
</evidence>
<evidence type="ECO:0000256" key="11">
    <source>
        <dbReference type="ARBA" id="ARBA00022679"/>
    </source>
</evidence>
<dbReference type="EMBL" id="CASHTH010002987">
    <property type="protein sequence ID" value="CAI8038401.1"/>
    <property type="molecule type" value="Genomic_DNA"/>
</dbReference>
<evidence type="ECO:0000256" key="14">
    <source>
        <dbReference type="ARBA" id="ARBA00043973"/>
    </source>
</evidence>
<dbReference type="GO" id="GO:0035999">
    <property type="term" value="P:tetrahydrofolate interconversion"/>
    <property type="evidence" value="ECO:0007669"/>
    <property type="project" value="InterPro"/>
</dbReference>
<dbReference type="Gene3D" id="3.50.50.60">
    <property type="entry name" value="FAD/NAD(P)-binding domain"/>
    <property type="match status" value="1"/>
</dbReference>
<comment type="pathway">
    <text evidence="4 17">One-carbon metabolism; tetrahydrofolate interconversion.</text>
</comment>
<organism evidence="19 20">
    <name type="scientific">Geodia barretti</name>
    <name type="common">Barrett's horny sponge</name>
    <dbReference type="NCBI Taxonomy" id="519541"/>
    <lineage>
        <taxon>Eukaryota</taxon>
        <taxon>Metazoa</taxon>
        <taxon>Porifera</taxon>
        <taxon>Demospongiae</taxon>
        <taxon>Heteroscleromorpha</taxon>
        <taxon>Tetractinellida</taxon>
        <taxon>Astrophorina</taxon>
        <taxon>Geodiidae</taxon>
        <taxon>Geodia</taxon>
    </lineage>
</organism>
<dbReference type="FunFam" id="3.40.640.10:FF:000001">
    <property type="entry name" value="Serine hydroxymethyltransferase"/>
    <property type="match status" value="1"/>
</dbReference>
<dbReference type="CDD" id="cd00378">
    <property type="entry name" value="SHMT"/>
    <property type="match status" value="1"/>
</dbReference>
<dbReference type="InterPro" id="IPR039429">
    <property type="entry name" value="SHMT-like_dom"/>
</dbReference>
<name>A0AA35T0E8_GEOBA</name>
<keyword evidence="8 17" id="KW-0554">One-carbon metabolism</keyword>
<evidence type="ECO:0000256" key="15">
    <source>
        <dbReference type="ARBA" id="ARBA00047316"/>
    </source>
</evidence>
<keyword evidence="10" id="KW-0285">Flavoprotein</keyword>
<dbReference type="AlphaFoldDB" id="A0AA35T0E8"/>
<dbReference type="Gene3D" id="3.30.9.10">
    <property type="entry name" value="D-Amino Acid Oxidase, subunit A, domain 2"/>
    <property type="match status" value="1"/>
</dbReference>
<dbReference type="GO" id="GO:0008115">
    <property type="term" value="F:sarcosine oxidase activity"/>
    <property type="evidence" value="ECO:0007669"/>
    <property type="project" value="InterPro"/>
</dbReference>
<dbReference type="InterPro" id="IPR006278">
    <property type="entry name" value="SoxB"/>
</dbReference>
<accession>A0AA35T0E8</accession>
<evidence type="ECO:0000313" key="20">
    <source>
        <dbReference type="Proteomes" id="UP001174909"/>
    </source>
</evidence>
<evidence type="ECO:0000259" key="18">
    <source>
        <dbReference type="PROSITE" id="PS50206"/>
    </source>
</evidence>
<comment type="similarity">
    <text evidence="5 17">Belongs to the SHMT family.</text>
</comment>
<dbReference type="GO" id="GO:0004372">
    <property type="term" value="F:glycine hydroxymethyltransferase activity"/>
    <property type="evidence" value="ECO:0007669"/>
    <property type="project" value="UniProtKB-EC"/>
</dbReference>